<sequence>MFSGWDPSARVSQIAGSDPVDPAIRDTRRAQKSARRRAWALPVIAIAAVLVGLGAGWLLFSRDMSVVAMTAAQQDAWAQLEASGDYDAGSIHLVGHKYGADIWMATRGEVHLECLVLTRADAEPTTGCRSDQQDDEDAQLQVNSTYQDDGTEYAMWASIAEDIAGNQVAIVQRMDMSQGWDWHSMYSDVELEIVDILEAAGFRGDTLNIVGYDGETPVWVGAQGQICVMIVQDGSVAQQCGDIATDSDQPLVLTVGDTAYSVSLSSNRGFSLTIERGVGETGTGR</sequence>
<dbReference type="Proteomes" id="UP001321543">
    <property type="component" value="Chromosome"/>
</dbReference>
<accession>A0ABN6X6Z2</accession>
<evidence type="ECO:0000256" key="1">
    <source>
        <dbReference type="SAM" id="MobiDB-lite"/>
    </source>
</evidence>
<evidence type="ECO:0000313" key="4">
    <source>
        <dbReference type="Proteomes" id="UP001321543"/>
    </source>
</evidence>
<feature type="transmembrane region" description="Helical" evidence="2">
    <location>
        <begin position="38"/>
        <end position="60"/>
    </location>
</feature>
<proteinExistence type="predicted"/>
<protein>
    <submittedName>
        <fullName evidence="3">Uncharacterized protein</fullName>
    </submittedName>
</protein>
<dbReference type="EMBL" id="AP027728">
    <property type="protein sequence ID" value="BDZ39151.1"/>
    <property type="molecule type" value="Genomic_DNA"/>
</dbReference>
<keyword evidence="2" id="KW-0812">Transmembrane</keyword>
<feature type="region of interest" description="Disordered" evidence="1">
    <location>
        <begin position="1"/>
        <end position="28"/>
    </location>
</feature>
<keyword evidence="4" id="KW-1185">Reference proteome</keyword>
<gene>
    <name evidence="3" type="ORF">GCM10025863_17650</name>
</gene>
<keyword evidence="2" id="KW-1133">Transmembrane helix</keyword>
<evidence type="ECO:0000313" key="3">
    <source>
        <dbReference type="EMBL" id="BDZ39151.1"/>
    </source>
</evidence>
<keyword evidence="2" id="KW-0472">Membrane</keyword>
<name>A0ABN6X6Z2_9MICO</name>
<reference evidence="4" key="1">
    <citation type="journal article" date="2019" name="Int. J. Syst. Evol. Microbiol.">
        <title>The Global Catalogue of Microorganisms (GCM) 10K type strain sequencing project: providing services to taxonomists for standard genome sequencing and annotation.</title>
        <authorList>
            <consortium name="The Broad Institute Genomics Platform"/>
            <consortium name="The Broad Institute Genome Sequencing Center for Infectious Disease"/>
            <person name="Wu L."/>
            <person name="Ma J."/>
        </authorList>
    </citation>
    <scope>NUCLEOTIDE SEQUENCE [LARGE SCALE GENOMIC DNA]</scope>
    <source>
        <strain evidence="4">NBRC 106310</strain>
    </source>
</reference>
<evidence type="ECO:0000256" key="2">
    <source>
        <dbReference type="SAM" id="Phobius"/>
    </source>
</evidence>
<organism evidence="3 4">
    <name type="scientific">Microbacterium suwonense</name>
    <dbReference type="NCBI Taxonomy" id="683047"/>
    <lineage>
        <taxon>Bacteria</taxon>
        <taxon>Bacillati</taxon>
        <taxon>Actinomycetota</taxon>
        <taxon>Actinomycetes</taxon>
        <taxon>Micrococcales</taxon>
        <taxon>Microbacteriaceae</taxon>
        <taxon>Microbacterium</taxon>
    </lineage>
</organism>